<evidence type="ECO:0000256" key="3">
    <source>
        <dbReference type="ARBA" id="ARBA00022448"/>
    </source>
</evidence>
<evidence type="ECO:0000256" key="1">
    <source>
        <dbReference type="ARBA" id="ARBA00004141"/>
    </source>
</evidence>
<dbReference type="RefSeq" id="XP_022244359.1">
    <property type="nucleotide sequence ID" value="XM_022388651.1"/>
</dbReference>
<dbReference type="RefSeq" id="XP_013776937.1">
    <property type="nucleotide sequence ID" value="XM_013921483.2"/>
</dbReference>
<evidence type="ECO:0000313" key="10">
    <source>
        <dbReference type="RefSeq" id="XP_013776937.1"/>
    </source>
</evidence>
<evidence type="ECO:0000256" key="2">
    <source>
        <dbReference type="ARBA" id="ARBA00010694"/>
    </source>
</evidence>
<feature type="transmembrane region" description="Helical" evidence="8">
    <location>
        <begin position="137"/>
        <end position="158"/>
    </location>
</feature>
<feature type="transmembrane region" description="Helical" evidence="8">
    <location>
        <begin position="378"/>
        <end position="395"/>
    </location>
</feature>
<organism evidence="9 12">
    <name type="scientific">Limulus polyphemus</name>
    <name type="common">Atlantic horseshoe crab</name>
    <dbReference type="NCBI Taxonomy" id="6850"/>
    <lineage>
        <taxon>Eukaryota</taxon>
        <taxon>Metazoa</taxon>
        <taxon>Ecdysozoa</taxon>
        <taxon>Arthropoda</taxon>
        <taxon>Chelicerata</taxon>
        <taxon>Merostomata</taxon>
        <taxon>Xiphosura</taxon>
        <taxon>Limulidae</taxon>
        <taxon>Limulus</taxon>
    </lineage>
</organism>
<feature type="transmembrane region" description="Helical" evidence="8">
    <location>
        <begin position="250"/>
        <end position="267"/>
    </location>
</feature>
<gene>
    <name evidence="10 11 12" type="primary">LOC106461644</name>
</gene>
<dbReference type="PANTHER" id="PTHR10778:SF13">
    <property type="entry name" value="ADENOSINE 3'-PHOSPHO 5'-PHOSPHOSULFATE TRANSPORTER 1"/>
    <property type="match status" value="1"/>
</dbReference>
<keyword evidence="6 8" id="KW-0472">Membrane</keyword>
<accession>A0ABM1SL53</accession>
<evidence type="ECO:0000313" key="9">
    <source>
        <dbReference type="Proteomes" id="UP000694941"/>
    </source>
</evidence>
<keyword evidence="9" id="KW-1185">Reference proteome</keyword>
<evidence type="ECO:0000256" key="5">
    <source>
        <dbReference type="ARBA" id="ARBA00022989"/>
    </source>
</evidence>
<evidence type="ECO:0000313" key="12">
    <source>
        <dbReference type="RefSeq" id="XP_022244359.1"/>
    </source>
</evidence>
<feature type="transmembrane region" description="Helical" evidence="8">
    <location>
        <begin position="220"/>
        <end position="238"/>
    </location>
</feature>
<evidence type="ECO:0000256" key="7">
    <source>
        <dbReference type="ARBA" id="ARBA00039668"/>
    </source>
</evidence>
<name>A0ABM1SL53_LIMPO</name>
<keyword evidence="4 8" id="KW-0812">Transmembrane</keyword>
<keyword evidence="5 8" id="KW-1133">Transmembrane helix</keyword>
<dbReference type="RefSeq" id="XP_022244358.1">
    <property type="nucleotide sequence ID" value="XM_022388650.1"/>
</dbReference>
<proteinExistence type="inferred from homology"/>
<dbReference type="PANTHER" id="PTHR10778">
    <property type="entry name" value="SOLUTE CARRIER FAMILY 35 MEMBER B"/>
    <property type="match status" value="1"/>
</dbReference>
<evidence type="ECO:0000256" key="8">
    <source>
        <dbReference type="SAM" id="Phobius"/>
    </source>
</evidence>
<feature type="transmembrane region" description="Helical" evidence="8">
    <location>
        <begin position="15"/>
        <end position="40"/>
    </location>
</feature>
<dbReference type="Proteomes" id="UP000694941">
    <property type="component" value="Unplaced"/>
</dbReference>
<feature type="transmembrane region" description="Helical" evidence="8">
    <location>
        <begin position="318"/>
        <end position="342"/>
    </location>
</feature>
<dbReference type="GeneID" id="106461644"/>
<comment type="similarity">
    <text evidence="2">Belongs to the nucleotide-sugar transporter family. SLC35B subfamily.</text>
</comment>
<feature type="transmembrane region" description="Helical" evidence="8">
    <location>
        <begin position="93"/>
        <end position="113"/>
    </location>
</feature>
<feature type="transmembrane region" description="Helical" evidence="8">
    <location>
        <begin position="349"/>
        <end position="372"/>
    </location>
</feature>
<dbReference type="InterPro" id="IPR013657">
    <property type="entry name" value="SCL35B1-4/HUT1"/>
</dbReference>
<protein>
    <recommendedName>
        <fullName evidence="7">Adenosine 3'-phospho 5'-phosphosulfate transporter 1</fullName>
    </recommendedName>
</protein>
<comment type="subcellular location">
    <subcellularLocation>
        <location evidence="1">Membrane</location>
        <topology evidence="1">Multi-pass membrane protein</topology>
    </subcellularLocation>
</comment>
<evidence type="ECO:0000256" key="4">
    <source>
        <dbReference type="ARBA" id="ARBA00022692"/>
    </source>
</evidence>
<keyword evidence="3" id="KW-0813">Transport</keyword>
<evidence type="ECO:0000313" key="11">
    <source>
        <dbReference type="RefSeq" id="XP_022244358.1"/>
    </source>
</evidence>
<evidence type="ECO:0000256" key="6">
    <source>
        <dbReference type="ARBA" id="ARBA00023136"/>
    </source>
</evidence>
<dbReference type="Pfam" id="PF08449">
    <property type="entry name" value="UAA"/>
    <property type="match status" value="1"/>
</dbReference>
<reference evidence="10 11" key="1">
    <citation type="submission" date="2025-05" db="UniProtKB">
        <authorList>
            <consortium name="RefSeq"/>
        </authorList>
    </citation>
    <scope>IDENTIFICATION</scope>
    <source>
        <tissue evidence="10 11">Muscle</tissue>
    </source>
</reference>
<sequence length="417" mass="46907">MVSTLPNGREVGEWWVFQLSINLLCYATIIVPGALIIYIVKRTHFVEKSGAGCVMKIIKLCIYGSDAEKLSLELGPMKQNQSSKAERSTLKEGIILVFCFLGLQLSYLTWGVLQEKIMTKEYENSTGSIGLFTDSQFLVFVNRVLAFIFAGTYIAFTWQPRHTAPLYKYSYCSFSNIMSSWCQYEALKFVSFPTQVLAKASKIIPVMLMGKLVSKKSYEYYEYISAVMISLGMMMFLLSRGQAKDNETVTTFSGAIILVGYMLFDSFTSNWQGSLFSTYSMSSTQMMCGVNLFSCLFTAASLLQQGGFVKSFHFMMQFPLFCIDCFLLSICSASGQMFIFYTISQFGPVIFVIMMTIRQAVAVLLSCLIYHHMLDIKGIVGVLIIFGALFFRIYYGQKLKTARKAATVSSSNGRLQK</sequence>
<feature type="transmembrane region" description="Helical" evidence="8">
    <location>
        <begin position="288"/>
        <end position="306"/>
    </location>
</feature>